<reference evidence="2 3" key="2">
    <citation type="journal article" date="2013" name="PLoS Genet.">
        <title>Comparative genome structure, secondary metabolite, and effector coding capacity across Cochliobolus pathogens.</title>
        <authorList>
            <person name="Condon B.J."/>
            <person name="Leng Y."/>
            <person name="Wu D."/>
            <person name="Bushley K.E."/>
            <person name="Ohm R.A."/>
            <person name="Otillar R."/>
            <person name="Martin J."/>
            <person name="Schackwitz W."/>
            <person name="Grimwood J."/>
            <person name="MohdZainudin N."/>
            <person name="Xue C."/>
            <person name="Wang R."/>
            <person name="Manning V.A."/>
            <person name="Dhillon B."/>
            <person name="Tu Z.J."/>
            <person name="Steffenson B.J."/>
            <person name="Salamov A."/>
            <person name="Sun H."/>
            <person name="Lowry S."/>
            <person name="LaButti K."/>
            <person name="Han J."/>
            <person name="Copeland A."/>
            <person name="Lindquist E."/>
            <person name="Barry K."/>
            <person name="Schmutz J."/>
            <person name="Baker S.E."/>
            <person name="Ciuffetti L.M."/>
            <person name="Grigoriev I.V."/>
            <person name="Zhong S."/>
            <person name="Turgeon B.G."/>
        </authorList>
    </citation>
    <scope>NUCLEOTIDE SEQUENCE [LARGE SCALE GENOMIC DNA]</scope>
    <source>
        <strain evidence="3">28A</strain>
    </source>
</reference>
<feature type="chain" id="PRO_5004343846" description="Hypersensitive response inducing protein 1" evidence="1">
    <location>
        <begin position="20"/>
        <end position="163"/>
    </location>
</feature>
<dbReference type="HOGENOM" id="CLU_1610469_0_0_1"/>
<dbReference type="EMBL" id="KB908814">
    <property type="protein sequence ID" value="EOA83707.1"/>
    <property type="molecule type" value="Genomic_DNA"/>
</dbReference>
<evidence type="ECO:0008006" key="4">
    <source>
        <dbReference type="Google" id="ProtNLM"/>
    </source>
</evidence>
<dbReference type="OrthoDB" id="3763539at2759"/>
<accession>R0K5X0</accession>
<protein>
    <recommendedName>
        <fullName evidence="4">Hypersensitive response inducing protein 1</fullName>
    </recommendedName>
</protein>
<name>R0K5X0_EXST2</name>
<organism evidence="2 3">
    <name type="scientific">Exserohilum turcicum (strain 28A)</name>
    <name type="common">Northern leaf blight fungus</name>
    <name type="synonym">Setosphaeria turcica</name>
    <dbReference type="NCBI Taxonomy" id="671987"/>
    <lineage>
        <taxon>Eukaryota</taxon>
        <taxon>Fungi</taxon>
        <taxon>Dikarya</taxon>
        <taxon>Ascomycota</taxon>
        <taxon>Pezizomycotina</taxon>
        <taxon>Dothideomycetes</taxon>
        <taxon>Pleosporomycetidae</taxon>
        <taxon>Pleosporales</taxon>
        <taxon>Pleosporineae</taxon>
        <taxon>Pleosporaceae</taxon>
        <taxon>Exserohilum</taxon>
    </lineage>
</organism>
<dbReference type="GeneID" id="19399016"/>
<evidence type="ECO:0000256" key="1">
    <source>
        <dbReference type="SAM" id="SignalP"/>
    </source>
</evidence>
<dbReference type="AlphaFoldDB" id="R0K5X0"/>
<reference evidence="2 3" key="1">
    <citation type="journal article" date="2012" name="PLoS Pathog.">
        <title>Diverse lifestyles and strategies of plant pathogenesis encoded in the genomes of eighteen Dothideomycetes fungi.</title>
        <authorList>
            <person name="Ohm R.A."/>
            <person name="Feau N."/>
            <person name="Henrissat B."/>
            <person name="Schoch C.L."/>
            <person name="Horwitz B.A."/>
            <person name="Barry K.W."/>
            <person name="Condon B.J."/>
            <person name="Copeland A.C."/>
            <person name="Dhillon B."/>
            <person name="Glaser F."/>
            <person name="Hesse C.N."/>
            <person name="Kosti I."/>
            <person name="LaButti K."/>
            <person name="Lindquist E.A."/>
            <person name="Lucas S."/>
            <person name="Salamov A.A."/>
            <person name="Bradshaw R.E."/>
            <person name="Ciuffetti L."/>
            <person name="Hamelin R.C."/>
            <person name="Kema G.H.J."/>
            <person name="Lawrence C."/>
            <person name="Scott J.A."/>
            <person name="Spatafora J.W."/>
            <person name="Turgeon B.G."/>
            <person name="de Wit P.J.G.M."/>
            <person name="Zhong S."/>
            <person name="Goodwin S.B."/>
            <person name="Grigoriev I.V."/>
        </authorList>
    </citation>
    <scope>NUCLEOTIDE SEQUENCE [LARGE SCALE GENOMIC DNA]</scope>
    <source>
        <strain evidence="3">28A</strain>
    </source>
</reference>
<gene>
    <name evidence="2" type="ORF">SETTUDRAFT_164162</name>
</gene>
<evidence type="ECO:0000313" key="2">
    <source>
        <dbReference type="EMBL" id="EOA83707.1"/>
    </source>
</evidence>
<dbReference type="eggNOG" id="ENOG502RHRD">
    <property type="taxonomic scope" value="Eukaryota"/>
</dbReference>
<sequence>MSIKALLLAVFTSTAMVSAAAIIRRGDEACIPTSYTLTSYTLTTSPNAASVDFEFQANFPDSVSTDQVQDGARCTASGPSIPNNNECQVPSRALLFDLRGPQEQAYYQITHTWSCNGGTWLSGNAVKVTPLDCHDQGNARVCTGAPLTLAPQNVRKICATPTC</sequence>
<dbReference type="RefSeq" id="XP_008028221.1">
    <property type="nucleotide sequence ID" value="XM_008030030.1"/>
</dbReference>
<dbReference type="Proteomes" id="UP000016935">
    <property type="component" value="Unassembled WGS sequence"/>
</dbReference>
<keyword evidence="3" id="KW-1185">Reference proteome</keyword>
<keyword evidence="1" id="KW-0732">Signal</keyword>
<evidence type="ECO:0000313" key="3">
    <source>
        <dbReference type="Proteomes" id="UP000016935"/>
    </source>
</evidence>
<proteinExistence type="predicted"/>
<feature type="signal peptide" evidence="1">
    <location>
        <begin position="1"/>
        <end position="19"/>
    </location>
</feature>